<dbReference type="EMBL" id="JBHFNS010000074">
    <property type="protein sequence ID" value="MFB2937526.1"/>
    <property type="molecule type" value="Genomic_DNA"/>
</dbReference>
<gene>
    <name evidence="1" type="ORF">ACE1B6_19935</name>
</gene>
<comment type="caution">
    <text evidence="1">The sequence shown here is derived from an EMBL/GenBank/DDBJ whole genome shotgun (WGS) entry which is preliminary data.</text>
</comment>
<dbReference type="Pfam" id="PF11780">
    <property type="entry name" value="DUF3318"/>
    <property type="match status" value="1"/>
</dbReference>
<keyword evidence="2" id="KW-1185">Reference proteome</keyword>
<organism evidence="1 2">
    <name type="scientific">Floridaenema fluviatile BLCC-F154</name>
    <dbReference type="NCBI Taxonomy" id="3153640"/>
    <lineage>
        <taxon>Bacteria</taxon>
        <taxon>Bacillati</taxon>
        <taxon>Cyanobacteriota</taxon>
        <taxon>Cyanophyceae</taxon>
        <taxon>Oscillatoriophycideae</taxon>
        <taxon>Aerosakkonematales</taxon>
        <taxon>Aerosakkonemataceae</taxon>
        <taxon>Floridanema</taxon>
        <taxon>Floridanema fluviatile</taxon>
    </lineage>
</organism>
<dbReference type="Proteomes" id="UP001576776">
    <property type="component" value="Unassembled WGS sequence"/>
</dbReference>
<accession>A0ABV4YFB5</accession>
<evidence type="ECO:0000313" key="1">
    <source>
        <dbReference type="EMBL" id="MFB2937526.1"/>
    </source>
</evidence>
<protein>
    <submittedName>
        <fullName evidence="1">DUF3318 domain-containing protein</fullName>
    </submittedName>
</protein>
<dbReference type="RefSeq" id="WP_413259013.1">
    <property type="nucleotide sequence ID" value="NZ_JBHFNS010000074.1"/>
</dbReference>
<reference evidence="1 2" key="1">
    <citation type="submission" date="2024-09" db="EMBL/GenBank/DDBJ databases">
        <title>Floridaenema gen nov. (Aerosakkonemataceae, Aerosakkonematales ord. nov., Cyanobacteria) from benthic tropical and subtropical fresh waters, with the description of four new species.</title>
        <authorList>
            <person name="Moretto J.A."/>
            <person name="Berthold D.E."/>
            <person name="Lefler F.W."/>
            <person name="Huang I.-S."/>
            <person name="Laughinghouse H. IV."/>
        </authorList>
    </citation>
    <scope>NUCLEOTIDE SEQUENCE [LARGE SCALE GENOMIC DNA]</scope>
    <source>
        <strain evidence="1 2">BLCC-F154</strain>
    </source>
</reference>
<dbReference type="InterPro" id="IPR021751">
    <property type="entry name" value="DUF3318"/>
</dbReference>
<name>A0ABV4YFB5_9CYAN</name>
<sequence>MEPKTEINRLLDVMPASGRMICKIVSKPEQKTVIESPYPFPWTGTREIWINFNLWSRLSQQQRDLLLLRTVSWLIGIKWFKPDVYQGVVVAALLGGVFELVQRDIVGIVIAGGLTALATTQIWRSNRNSQTQLSADEAALKVAIRRGYSETEAAQSLIRAIDAVAQIEGRSNLDFIELLRRQNLRAIANLSPVGVPETIKKD</sequence>
<evidence type="ECO:0000313" key="2">
    <source>
        <dbReference type="Proteomes" id="UP001576776"/>
    </source>
</evidence>
<proteinExistence type="predicted"/>